<dbReference type="EMBL" id="JAAAMV010000014">
    <property type="protein sequence ID" value="NBD25717.1"/>
    <property type="molecule type" value="Genomic_DNA"/>
</dbReference>
<dbReference type="Gene3D" id="3.60.21.10">
    <property type="match status" value="1"/>
</dbReference>
<evidence type="ECO:0000256" key="1">
    <source>
        <dbReference type="ARBA" id="ARBA00022723"/>
    </source>
</evidence>
<proteinExistence type="inferred from homology"/>
<evidence type="ECO:0000256" key="3">
    <source>
        <dbReference type="ARBA" id="ARBA00023004"/>
    </source>
</evidence>
<accession>A0ABW9XSR7</accession>
<feature type="domain" description="Calcineurin-like phosphoesterase" evidence="5">
    <location>
        <begin position="8"/>
        <end position="229"/>
    </location>
</feature>
<gene>
    <name evidence="6" type="ORF">GT019_17735</name>
</gene>
<comment type="caution">
    <text evidence="6">The sequence shown here is derived from an EMBL/GenBank/DDBJ whole genome shotgun (WGS) entry which is preliminary data.</text>
</comment>
<evidence type="ECO:0000313" key="6">
    <source>
        <dbReference type="EMBL" id="NBD25717.1"/>
    </source>
</evidence>
<evidence type="ECO:0000259" key="5">
    <source>
        <dbReference type="Pfam" id="PF00149"/>
    </source>
</evidence>
<keyword evidence="3" id="KW-0408">Iron</keyword>
<dbReference type="RefSeq" id="WP_161744529.1">
    <property type="nucleotide sequence ID" value="NZ_JAAAMV010000014.1"/>
</dbReference>
<protein>
    <recommendedName>
        <fullName evidence="5">Calcineurin-like phosphoesterase domain-containing protein</fullName>
    </recommendedName>
</protein>
<keyword evidence="2" id="KW-0378">Hydrolase</keyword>
<dbReference type="PANTHER" id="PTHR42988:SF2">
    <property type="entry name" value="CYCLIC NUCLEOTIDE PHOSPHODIESTERASE CBUA0032-RELATED"/>
    <property type="match status" value="1"/>
</dbReference>
<organism evidence="6 7">
    <name type="scientific">Paenibacillus glycinis</name>
    <dbReference type="NCBI Taxonomy" id="2697035"/>
    <lineage>
        <taxon>Bacteria</taxon>
        <taxon>Bacillati</taxon>
        <taxon>Bacillota</taxon>
        <taxon>Bacilli</taxon>
        <taxon>Bacillales</taxon>
        <taxon>Paenibacillaceae</taxon>
        <taxon>Paenibacillus</taxon>
    </lineage>
</organism>
<evidence type="ECO:0000313" key="7">
    <source>
        <dbReference type="Proteomes" id="UP000665561"/>
    </source>
</evidence>
<dbReference type="PANTHER" id="PTHR42988">
    <property type="entry name" value="PHOSPHOHYDROLASE"/>
    <property type="match status" value="1"/>
</dbReference>
<sequence>MSGSGKLTIHWTTDLHIRDQVTGLPGHPEAVFAERHYYGSLDKWRQAVDIANREMPDLFVCTGDIVDGKQSLASFLPLWERVRSPKAIMIGNHDLDNGYDLLADQLRGPAAPVVAGSRFNRSFALTAGHGVSARVLLLDTYVGEDGEHRAGSCLGTIEREAFAWLEQEMSGCPEPVIFVFAHNGIGGPEAYFDQEHVRQFVRLAENVGTGGPESGPAKDVYYFAGHHHVHPAAEIRRMTPNLTFVNGVAMVAERQSYVNAITLEADGAVRLRYLEVGYPYPESPIERSVLP</sequence>
<dbReference type="Proteomes" id="UP000665561">
    <property type="component" value="Unassembled WGS sequence"/>
</dbReference>
<dbReference type="SUPFAM" id="SSF56300">
    <property type="entry name" value="Metallo-dependent phosphatases"/>
    <property type="match status" value="1"/>
</dbReference>
<evidence type="ECO:0000256" key="2">
    <source>
        <dbReference type="ARBA" id="ARBA00022801"/>
    </source>
</evidence>
<comment type="similarity">
    <text evidence="4">Belongs to the cyclic nucleotide phosphodiesterase class-III family.</text>
</comment>
<dbReference type="Pfam" id="PF00149">
    <property type="entry name" value="Metallophos"/>
    <property type="match status" value="1"/>
</dbReference>
<dbReference type="InterPro" id="IPR029052">
    <property type="entry name" value="Metallo-depent_PP-like"/>
</dbReference>
<reference evidence="6 7" key="1">
    <citation type="submission" date="2020-01" db="EMBL/GenBank/DDBJ databases">
        <title>Paenibacillus soybeanensis sp. nov. isolated from the nodules of soybean (Glycine max(L.) Merr).</title>
        <authorList>
            <person name="Wang H."/>
        </authorList>
    </citation>
    <scope>NUCLEOTIDE SEQUENCE [LARGE SCALE GENOMIC DNA]</scope>
    <source>
        <strain evidence="6 7">T1</strain>
    </source>
</reference>
<dbReference type="InterPro" id="IPR004843">
    <property type="entry name" value="Calcineurin-like_PHP"/>
</dbReference>
<keyword evidence="7" id="KW-1185">Reference proteome</keyword>
<name>A0ABW9XSR7_9BACL</name>
<keyword evidence="1" id="KW-0479">Metal-binding</keyword>
<evidence type="ECO:0000256" key="4">
    <source>
        <dbReference type="ARBA" id="ARBA00025742"/>
    </source>
</evidence>
<dbReference type="InterPro" id="IPR050884">
    <property type="entry name" value="CNP_phosphodiesterase-III"/>
</dbReference>